<organism evidence="1 2">
    <name type="scientific">Gordonia alkanivorans NBRC 16433</name>
    <dbReference type="NCBI Taxonomy" id="1027371"/>
    <lineage>
        <taxon>Bacteria</taxon>
        <taxon>Bacillati</taxon>
        <taxon>Actinomycetota</taxon>
        <taxon>Actinomycetes</taxon>
        <taxon>Mycobacteriales</taxon>
        <taxon>Gordoniaceae</taxon>
        <taxon>Gordonia</taxon>
    </lineage>
</organism>
<comment type="caution">
    <text evidence="1">The sequence shown here is derived from an EMBL/GenBank/DDBJ whole genome shotgun (WGS) entry which is preliminary data.</text>
</comment>
<dbReference type="AlphaFoldDB" id="F9VS50"/>
<sequence>MLGVPARMAIAGYADSGDRHVEAFLGLFDRLDAYFAEVIGAATSSEEHPSRHPSD</sequence>
<name>F9VS50_9ACTN</name>
<dbReference type="STRING" id="1027371.GOALK_030_00360"/>
<accession>F9VS50</accession>
<evidence type="ECO:0000313" key="2">
    <source>
        <dbReference type="Proteomes" id="UP000003558"/>
    </source>
</evidence>
<keyword evidence="1" id="KW-0067">ATP-binding</keyword>
<proteinExistence type="predicted"/>
<gene>
    <name evidence="1" type="ORF">GOALK_030_00360</name>
</gene>
<evidence type="ECO:0000313" key="1">
    <source>
        <dbReference type="EMBL" id="GAA11439.1"/>
    </source>
</evidence>
<dbReference type="Proteomes" id="UP000003558">
    <property type="component" value="Unassembled WGS sequence"/>
</dbReference>
<keyword evidence="1" id="KW-0547">Nucleotide-binding</keyword>
<dbReference type="EMBL" id="BACI01000030">
    <property type="protein sequence ID" value="GAA11439.1"/>
    <property type="molecule type" value="Genomic_DNA"/>
</dbReference>
<protein>
    <submittedName>
        <fullName evidence="1">Putative ATP-dependent DNA helicase</fullName>
    </submittedName>
</protein>
<reference evidence="1 2" key="1">
    <citation type="submission" date="2011-05" db="EMBL/GenBank/DDBJ databases">
        <title>Whole genome shotgun sequence of Gordonia alkanivorans NBRC 16433.</title>
        <authorList>
            <person name="Hosoyama A."/>
            <person name="Nakamura S."/>
            <person name="Takarada H."/>
            <person name="Tsuchikane K."/>
            <person name="Yamazaki S."/>
            <person name="Fujita N."/>
        </authorList>
    </citation>
    <scope>NUCLEOTIDE SEQUENCE [LARGE SCALE GENOMIC DNA]</scope>
    <source>
        <strain evidence="1 2">NBRC 16433</strain>
    </source>
</reference>
<keyword evidence="1" id="KW-0378">Hydrolase</keyword>
<dbReference type="GO" id="GO:0004386">
    <property type="term" value="F:helicase activity"/>
    <property type="evidence" value="ECO:0007669"/>
    <property type="project" value="UniProtKB-KW"/>
</dbReference>
<keyword evidence="1" id="KW-0347">Helicase</keyword>